<evidence type="ECO:0000313" key="5">
    <source>
        <dbReference type="Proteomes" id="UP001597560"/>
    </source>
</evidence>
<keyword evidence="2" id="KW-0677">Repeat</keyword>
<keyword evidence="5" id="KW-1185">Reference proteome</keyword>
<dbReference type="InterPro" id="IPR018357">
    <property type="entry name" value="Hexapep_transf_CS"/>
</dbReference>
<gene>
    <name evidence="4" type="ORF">ACFS6J_26325</name>
</gene>
<evidence type="ECO:0000256" key="3">
    <source>
        <dbReference type="ARBA" id="ARBA00023315"/>
    </source>
</evidence>
<organism evidence="4 5">
    <name type="scientific">Olivibacter jilunii</name>
    <dbReference type="NCBI Taxonomy" id="985016"/>
    <lineage>
        <taxon>Bacteria</taxon>
        <taxon>Pseudomonadati</taxon>
        <taxon>Bacteroidota</taxon>
        <taxon>Sphingobacteriia</taxon>
        <taxon>Sphingobacteriales</taxon>
        <taxon>Sphingobacteriaceae</taxon>
        <taxon>Olivibacter</taxon>
    </lineage>
</organism>
<dbReference type="GO" id="GO:0016746">
    <property type="term" value="F:acyltransferase activity"/>
    <property type="evidence" value="ECO:0007669"/>
    <property type="project" value="UniProtKB-KW"/>
</dbReference>
<keyword evidence="1" id="KW-0808">Transferase</keyword>
<evidence type="ECO:0000256" key="1">
    <source>
        <dbReference type="ARBA" id="ARBA00022679"/>
    </source>
</evidence>
<dbReference type="Proteomes" id="UP001597560">
    <property type="component" value="Unassembled WGS sequence"/>
</dbReference>
<dbReference type="SUPFAM" id="SSF51161">
    <property type="entry name" value="Trimeric LpxA-like enzymes"/>
    <property type="match status" value="1"/>
</dbReference>
<dbReference type="CDD" id="cd04647">
    <property type="entry name" value="LbH_MAT_like"/>
    <property type="match status" value="1"/>
</dbReference>
<dbReference type="Pfam" id="PF14602">
    <property type="entry name" value="Hexapep_2"/>
    <property type="match status" value="1"/>
</dbReference>
<dbReference type="Pfam" id="PF00132">
    <property type="entry name" value="Hexapep"/>
    <property type="match status" value="1"/>
</dbReference>
<accession>A0ABW6B9S0</accession>
<sequence length="195" mass="21441">MNRRNHLKEDPILLELFDKMKRLYEELGAAFMNEFHRLPGFSDLLIDRWEKAQKLGWGTGTSVYDNSLIIGDVHVGRECWVGPNTVLDGSGGLVIGDYCTISTGVQIYTHDNVKQTLTSKRAAIERAPTKIGSNVYIGPNVVISKGCEIGNSVVIGANSFVKDNIPDKAIFAGNPAKKIGAVEISDNNEVIFNYI</sequence>
<dbReference type="InterPro" id="IPR011004">
    <property type="entry name" value="Trimer_LpxA-like_sf"/>
</dbReference>
<evidence type="ECO:0000313" key="4">
    <source>
        <dbReference type="EMBL" id="MFD2965345.1"/>
    </source>
</evidence>
<dbReference type="InterPro" id="IPR001451">
    <property type="entry name" value="Hexapep"/>
</dbReference>
<comment type="caution">
    <text evidence="4">The sequence shown here is derived from an EMBL/GenBank/DDBJ whole genome shotgun (WGS) entry which is preliminary data.</text>
</comment>
<evidence type="ECO:0000256" key="2">
    <source>
        <dbReference type="ARBA" id="ARBA00022737"/>
    </source>
</evidence>
<dbReference type="RefSeq" id="WP_377613321.1">
    <property type="nucleotide sequence ID" value="NZ_JBHUPA010000029.1"/>
</dbReference>
<reference evidence="5" key="1">
    <citation type="journal article" date="2019" name="Int. J. Syst. Evol. Microbiol.">
        <title>The Global Catalogue of Microorganisms (GCM) 10K type strain sequencing project: providing services to taxonomists for standard genome sequencing and annotation.</title>
        <authorList>
            <consortium name="The Broad Institute Genomics Platform"/>
            <consortium name="The Broad Institute Genome Sequencing Center for Infectious Disease"/>
            <person name="Wu L."/>
            <person name="Ma J."/>
        </authorList>
    </citation>
    <scope>NUCLEOTIDE SEQUENCE [LARGE SCALE GENOMIC DNA]</scope>
    <source>
        <strain evidence="5">KCTC 23098</strain>
    </source>
</reference>
<dbReference type="InterPro" id="IPR051159">
    <property type="entry name" value="Hexapeptide_acetyltransf"/>
</dbReference>
<dbReference type="Gene3D" id="2.160.10.10">
    <property type="entry name" value="Hexapeptide repeat proteins"/>
    <property type="match status" value="1"/>
</dbReference>
<name>A0ABW6B9S0_9SPHI</name>
<dbReference type="PANTHER" id="PTHR23416">
    <property type="entry name" value="SIALIC ACID SYNTHASE-RELATED"/>
    <property type="match status" value="1"/>
</dbReference>
<dbReference type="PROSITE" id="PS00101">
    <property type="entry name" value="HEXAPEP_TRANSFERASES"/>
    <property type="match status" value="1"/>
</dbReference>
<proteinExistence type="predicted"/>
<protein>
    <submittedName>
        <fullName evidence="4">Acyltransferase</fullName>
    </submittedName>
</protein>
<dbReference type="EMBL" id="JBHUPA010000029">
    <property type="protein sequence ID" value="MFD2965345.1"/>
    <property type="molecule type" value="Genomic_DNA"/>
</dbReference>
<keyword evidence="3 4" id="KW-0012">Acyltransferase</keyword>